<keyword evidence="4" id="KW-0249">Electron transport</keyword>
<evidence type="ECO:0000256" key="2">
    <source>
        <dbReference type="ARBA" id="ARBA00022617"/>
    </source>
</evidence>
<organism evidence="8 9">
    <name type="scientific">Rosistilla ulvae</name>
    <dbReference type="NCBI Taxonomy" id="1930277"/>
    <lineage>
        <taxon>Bacteria</taxon>
        <taxon>Pseudomonadati</taxon>
        <taxon>Planctomycetota</taxon>
        <taxon>Planctomycetia</taxon>
        <taxon>Pirellulales</taxon>
        <taxon>Pirellulaceae</taxon>
        <taxon>Rosistilla</taxon>
    </lineage>
</organism>
<evidence type="ECO:0000256" key="4">
    <source>
        <dbReference type="ARBA" id="ARBA00022982"/>
    </source>
</evidence>
<dbReference type="Pfam" id="PF02085">
    <property type="entry name" value="Cytochrom_CIII"/>
    <property type="match status" value="1"/>
</dbReference>
<keyword evidence="3" id="KW-0479">Metal-binding</keyword>
<dbReference type="Gene3D" id="3.90.10.10">
    <property type="entry name" value="Cytochrome C3"/>
    <property type="match status" value="2"/>
</dbReference>
<keyword evidence="1" id="KW-0813">Transport</keyword>
<dbReference type="InterPro" id="IPR036280">
    <property type="entry name" value="Multihaem_cyt_sf"/>
</dbReference>
<dbReference type="InterPro" id="IPR020942">
    <property type="entry name" value="Cyt_c_III_dom"/>
</dbReference>
<evidence type="ECO:0000259" key="6">
    <source>
        <dbReference type="Pfam" id="PF02085"/>
    </source>
</evidence>
<sequence>MDRFLFPRWVNRFLMLMGALVAGGGAYAGVVFIGATDPGTLNTGYQPDQPIPFSHAIHAGQLRMDCRYCHNTVFDAALAAVPPTATCINCHSPADEAGQTALSAVHADSPKLKPLHQSWETGKSVGWKRVHNLPDFVYFNHAAHVNSGVSCVRCHGRVDKMDVVYQAKELSMAWCLDCHRGVDPADIRPVEFVTKLDWKSDEDPIALGEKLIKEKNIHPQTNCAVCHR</sequence>
<reference evidence="8 9" key="1">
    <citation type="submission" date="2019-02" db="EMBL/GenBank/DDBJ databases">
        <title>Deep-cultivation of Planctomycetes and their phenomic and genomic characterization uncovers novel biology.</title>
        <authorList>
            <person name="Wiegand S."/>
            <person name="Jogler M."/>
            <person name="Boedeker C."/>
            <person name="Pinto D."/>
            <person name="Vollmers J."/>
            <person name="Rivas-Marin E."/>
            <person name="Kohn T."/>
            <person name="Peeters S.H."/>
            <person name="Heuer A."/>
            <person name="Rast P."/>
            <person name="Oberbeckmann S."/>
            <person name="Bunk B."/>
            <person name="Jeske O."/>
            <person name="Meyerdierks A."/>
            <person name="Storesund J.E."/>
            <person name="Kallscheuer N."/>
            <person name="Luecker S."/>
            <person name="Lage O.M."/>
            <person name="Pohl T."/>
            <person name="Merkel B.J."/>
            <person name="Hornburger P."/>
            <person name="Mueller R.-W."/>
            <person name="Bruemmer F."/>
            <person name="Labrenz M."/>
            <person name="Spormann A.M."/>
            <person name="Op den Camp H."/>
            <person name="Overmann J."/>
            <person name="Amann R."/>
            <person name="Jetten M.S.M."/>
            <person name="Mascher T."/>
            <person name="Medema M.H."/>
            <person name="Devos D.P."/>
            <person name="Kaster A.-K."/>
            <person name="Ovreas L."/>
            <person name="Rohde M."/>
            <person name="Galperin M.Y."/>
            <person name="Jogler C."/>
        </authorList>
    </citation>
    <scope>NUCLEOTIDE SEQUENCE [LARGE SCALE GENOMIC DNA]</scope>
    <source>
        <strain evidence="8 9">EC9</strain>
    </source>
</reference>
<dbReference type="AlphaFoldDB" id="A0A517M5P1"/>
<dbReference type="GO" id="GO:0046872">
    <property type="term" value="F:metal ion binding"/>
    <property type="evidence" value="ECO:0007669"/>
    <property type="project" value="UniProtKB-KW"/>
</dbReference>
<evidence type="ECO:0000259" key="7">
    <source>
        <dbReference type="Pfam" id="PF14522"/>
    </source>
</evidence>
<dbReference type="PANTHER" id="PTHR39425">
    <property type="entry name" value="LIPOPROTEIN CYTOCHROME C"/>
    <property type="match status" value="1"/>
</dbReference>
<evidence type="ECO:0000256" key="1">
    <source>
        <dbReference type="ARBA" id="ARBA00022448"/>
    </source>
</evidence>
<dbReference type="KEGG" id="ruv:EC9_43860"/>
<dbReference type="GO" id="GO:0009055">
    <property type="term" value="F:electron transfer activity"/>
    <property type="evidence" value="ECO:0007669"/>
    <property type="project" value="InterPro"/>
</dbReference>
<evidence type="ECO:0000313" key="8">
    <source>
        <dbReference type="EMBL" id="QDS90179.1"/>
    </source>
</evidence>
<evidence type="ECO:0000256" key="3">
    <source>
        <dbReference type="ARBA" id="ARBA00022723"/>
    </source>
</evidence>
<dbReference type="CDD" id="cd08168">
    <property type="entry name" value="Cytochrom_C3"/>
    <property type="match status" value="1"/>
</dbReference>
<dbReference type="RefSeq" id="WP_145123014.1">
    <property type="nucleotide sequence ID" value="NZ_CP036261.1"/>
</dbReference>
<dbReference type="OrthoDB" id="9814800at2"/>
<dbReference type="SUPFAM" id="SSF48695">
    <property type="entry name" value="Multiheme cytochromes"/>
    <property type="match status" value="1"/>
</dbReference>
<accession>A0A517M5P1</accession>
<dbReference type="EMBL" id="CP036261">
    <property type="protein sequence ID" value="QDS90179.1"/>
    <property type="molecule type" value="Genomic_DNA"/>
</dbReference>
<keyword evidence="2" id="KW-0349">Heme</keyword>
<name>A0A517M5P1_9BACT</name>
<feature type="domain" description="Class III cytochrome C" evidence="6">
    <location>
        <begin position="46"/>
        <end position="110"/>
    </location>
</feature>
<feature type="domain" description="Cytochrome c7-like" evidence="7">
    <location>
        <begin position="137"/>
        <end position="228"/>
    </location>
</feature>
<dbReference type="Proteomes" id="UP000319557">
    <property type="component" value="Chromosome"/>
</dbReference>
<proteinExistence type="predicted"/>
<dbReference type="InterPro" id="IPR029467">
    <property type="entry name" value="Cyt_c7-like"/>
</dbReference>
<keyword evidence="5" id="KW-0408">Iron</keyword>
<evidence type="ECO:0000313" key="9">
    <source>
        <dbReference type="Proteomes" id="UP000319557"/>
    </source>
</evidence>
<gene>
    <name evidence="8" type="ORF">EC9_43860</name>
</gene>
<dbReference type="GO" id="GO:0020037">
    <property type="term" value="F:heme binding"/>
    <property type="evidence" value="ECO:0007669"/>
    <property type="project" value="InterPro"/>
</dbReference>
<keyword evidence="9" id="KW-1185">Reference proteome</keyword>
<protein>
    <submittedName>
        <fullName evidence="8">Class III cytochrome C family protein</fullName>
    </submittedName>
</protein>
<dbReference type="PANTHER" id="PTHR39425:SF1">
    <property type="entry name" value="CYTOCHROME C7-LIKE DOMAIN-CONTAINING PROTEIN"/>
    <property type="match status" value="1"/>
</dbReference>
<evidence type="ECO:0000256" key="5">
    <source>
        <dbReference type="ARBA" id="ARBA00023004"/>
    </source>
</evidence>
<dbReference type="Pfam" id="PF14522">
    <property type="entry name" value="Cytochrome_C7"/>
    <property type="match status" value="1"/>
</dbReference>